<accession>A0ABV0ZJU9</accession>
<evidence type="ECO:0000313" key="2">
    <source>
        <dbReference type="EMBL" id="MEQ2305840.1"/>
    </source>
</evidence>
<feature type="compositionally biased region" description="Basic and acidic residues" evidence="1">
    <location>
        <begin position="251"/>
        <end position="261"/>
    </location>
</feature>
<proteinExistence type="predicted"/>
<gene>
    <name evidence="2" type="ORF">AMECASPLE_002013</name>
</gene>
<feature type="region of interest" description="Disordered" evidence="1">
    <location>
        <begin position="68"/>
        <end position="95"/>
    </location>
</feature>
<organism evidence="2 3">
    <name type="scientific">Ameca splendens</name>
    <dbReference type="NCBI Taxonomy" id="208324"/>
    <lineage>
        <taxon>Eukaryota</taxon>
        <taxon>Metazoa</taxon>
        <taxon>Chordata</taxon>
        <taxon>Craniata</taxon>
        <taxon>Vertebrata</taxon>
        <taxon>Euteleostomi</taxon>
        <taxon>Actinopterygii</taxon>
        <taxon>Neopterygii</taxon>
        <taxon>Teleostei</taxon>
        <taxon>Neoteleostei</taxon>
        <taxon>Acanthomorphata</taxon>
        <taxon>Ovalentaria</taxon>
        <taxon>Atherinomorphae</taxon>
        <taxon>Cyprinodontiformes</taxon>
        <taxon>Goodeidae</taxon>
        <taxon>Ameca</taxon>
    </lineage>
</organism>
<keyword evidence="3" id="KW-1185">Reference proteome</keyword>
<reference evidence="2 3" key="1">
    <citation type="submission" date="2021-06" db="EMBL/GenBank/DDBJ databases">
        <authorList>
            <person name="Palmer J.M."/>
        </authorList>
    </citation>
    <scope>NUCLEOTIDE SEQUENCE [LARGE SCALE GENOMIC DNA]</scope>
    <source>
        <strain evidence="2 3">AS_MEX2019</strain>
        <tissue evidence="2">Muscle</tissue>
    </source>
</reference>
<feature type="region of interest" description="Disordered" evidence="1">
    <location>
        <begin position="239"/>
        <end position="261"/>
    </location>
</feature>
<dbReference type="Proteomes" id="UP001469553">
    <property type="component" value="Unassembled WGS sequence"/>
</dbReference>
<dbReference type="EMBL" id="JAHRIP010065903">
    <property type="protein sequence ID" value="MEQ2305840.1"/>
    <property type="molecule type" value="Genomic_DNA"/>
</dbReference>
<sequence>MTCRTGQQSSLPDLRDVPNPMDQLTLSCLGCVSSAPESRTSRRAVSLTYKSAGRHACCSLFLDPYDGSSEDSDESNGGTSRQMRHHHGKGGGGGYSLSGQRRQLFLHHSASLTVSEMVTNSMRDSSIHHQPVVHKDANEVQMKYGSDSELWDCGLASEVKECKRTPEGGVRYSTKDIHAMDVEVQLDDSGLDGTRSPTCCTTRLHTFEDRSSSQMLSSCLERSLRPLCKRKAFPPGAELVEAEPRKRQRVKNMEDEREGAG</sequence>
<evidence type="ECO:0000256" key="1">
    <source>
        <dbReference type="SAM" id="MobiDB-lite"/>
    </source>
</evidence>
<evidence type="ECO:0000313" key="3">
    <source>
        <dbReference type="Proteomes" id="UP001469553"/>
    </source>
</evidence>
<comment type="caution">
    <text evidence="2">The sequence shown here is derived from an EMBL/GenBank/DDBJ whole genome shotgun (WGS) entry which is preliminary data.</text>
</comment>
<protein>
    <submittedName>
        <fullName evidence="2">Uncharacterized protein</fullName>
    </submittedName>
</protein>
<name>A0ABV0ZJU9_9TELE</name>